<dbReference type="SMART" id="SM01001">
    <property type="entry name" value="AIRC"/>
    <property type="match status" value="1"/>
</dbReference>
<protein>
    <recommendedName>
        <fullName evidence="1">PurE domain-containing protein</fullName>
    </recommendedName>
</protein>
<name>A0A098EFD4_9ZZZZ</name>
<proteinExistence type="predicted"/>
<gene>
    <name evidence="2" type="ORF">MSIBF_A4590006</name>
</gene>
<dbReference type="GO" id="GO:0006189">
    <property type="term" value="P:'de novo' IMP biosynthetic process"/>
    <property type="evidence" value="ECO:0007669"/>
    <property type="project" value="InterPro"/>
</dbReference>
<dbReference type="Pfam" id="PF00731">
    <property type="entry name" value="AIRC"/>
    <property type="match status" value="1"/>
</dbReference>
<dbReference type="InterPro" id="IPR000031">
    <property type="entry name" value="PurE_dom"/>
</dbReference>
<evidence type="ECO:0000313" key="2">
    <source>
        <dbReference type="EMBL" id="CEG13735.1"/>
    </source>
</evidence>
<dbReference type="PANTHER" id="PTHR43064:SF1">
    <property type="entry name" value="SLL1489 PROTEIN"/>
    <property type="match status" value="1"/>
</dbReference>
<sequence>MKISNIDTERKKRCGIPEIIFGEKDSKDLVKIIKEILNNDDSVIITRLDKTKNEKILNELNKKNINFKFKYNERGRVLTIYKGKSDGTKEIEIVGKIGIITAGTSDINVAEEAKETALQLGCEVAEEYDVGIAGLYRAINAVEKMKKSNVRCIIVIAGMEGALPSVISGLTNIPVIAVPTSVGYGTGEKGLAAIMTMLNSCTSVAVMNIDNGFGAAVMAYKILRINKKNNTKTKVIV</sequence>
<dbReference type="Gene3D" id="3.40.50.1970">
    <property type="match status" value="1"/>
</dbReference>
<dbReference type="InterPro" id="IPR039476">
    <property type="entry name" value="P2CMN_synthase_LarB"/>
</dbReference>
<dbReference type="SUPFAM" id="SSF52255">
    <property type="entry name" value="N5-CAIR mutase (phosphoribosylaminoimidazole carboxylase, PurE)"/>
    <property type="match status" value="1"/>
</dbReference>
<dbReference type="AlphaFoldDB" id="A0A098EFD4"/>
<dbReference type="EMBL" id="CCXY01000400">
    <property type="protein sequence ID" value="CEG13735.1"/>
    <property type="molecule type" value="Genomic_DNA"/>
</dbReference>
<reference evidence="2" key="1">
    <citation type="submission" date="2014-09" db="EMBL/GenBank/DDBJ databases">
        <authorList>
            <person name="Probst J Alexander"/>
        </authorList>
    </citation>
    <scope>NUCLEOTIDE SEQUENCE</scope>
</reference>
<feature type="domain" description="PurE" evidence="1">
    <location>
        <begin position="95"/>
        <end position="228"/>
    </location>
</feature>
<organism evidence="2">
    <name type="scientific">groundwater metagenome</name>
    <dbReference type="NCBI Taxonomy" id="717931"/>
    <lineage>
        <taxon>unclassified sequences</taxon>
        <taxon>metagenomes</taxon>
        <taxon>ecological metagenomes</taxon>
    </lineage>
</organism>
<dbReference type="PANTHER" id="PTHR43064">
    <property type="entry name" value="PHOSPHORIBOSYLAMINOIMIDAZOLE CARBOXYLASE-RELATED"/>
    <property type="match status" value="1"/>
</dbReference>
<dbReference type="NCBIfam" id="NF033503">
    <property type="entry name" value="LarB"/>
    <property type="match status" value="1"/>
</dbReference>
<accession>A0A098EFD4</accession>
<dbReference type="GO" id="GO:0016787">
    <property type="term" value="F:hydrolase activity"/>
    <property type="evidence" value="ECO:0007669"/>
    <property type="project" value="InterPro"/>
</dbReference>
<evidence type="ECO:0000259" key="1">
    <source>
        <dbReference type="SMART" id="SM01001"/>
    </source>
</evidence>